<evidence type="ECO:0000313" key="2">
    <source>
        <dbReference type="EMBL" id="PKG26600.1"/>
    </source>
</evidence>
<reference evidence="2 3" key="1">
    <citation type="journal article" date="2010" name="Int. J. Syst. Evol. Microbiol.">
        <title>Bacillus horneckiae sp. nov., isolated from a spacecraft-assembly clean room.</title>
        <authorList>
            <person name="Vaishampayan P."/>
            <person name="Probst A."/>
            <person name="Krishnamurthi S."/>
            <person name="Ghosh S."/>
            <person name="Osman S."/>
            <person name="McDowall A."/>
            <person name="Ruckmani A."/>
            <person name="Mayilraj S."/>
            <person name="Venkateswaran K."/>
        </authorList>
    </citation>
    <scope>NUCLEOTIDE SEQUENCE [LARGE SCALE GENOMIC DNA]</scope>
    <source>
        <strain evidence="3">1PO1SC</strain>
    </source>
</reference>
<dbReference type="RefSeq" id="WP_066197612.1">
    <property type="nucleotide sequence ID" value="NZ_JAFDQP010000005.1"/>
</dbReference>
<dbReference type="InterPro" id="IPR011256">
    <property type="entry name" value="Reg_factor_effector_dom_sf"/>
</dbReference>
<comment type="caution">
    <text evidence="2">The sequence shown here is derived from an EMBL/GenBank/DDBJ whole genome shotgun (WGS) entry which is preliminary data.</text>
</comment>
<evidence type="ECO:0000313" key="3">
    <source>
        <dbReference type="Proteomes" id="UP000233343"/>
    </source>
</evidence>
<dbReference type="EMBL" id="PISD01000063">
    <property type="protein sequence ID" value="PKG26600.1"/>
    <property type="molecule type" value="Genomic_DNA"/>
</dbReference>
<accession>A0A2N0ZAS0</accession>
<feature type="domain" description="Integron-associated effector binding protein" evidence="1">
    <location>
        <begin position="2"/>
        <end position="143"/>
    </location>
</feature>
<protein>
    <submittedName>
        <fullName evidence="2">AraC family transcriptional regulator</fullName>
    </submittedName>
</protein>
<evidence type="ECO:0000259" key="1">
    <source>
        <dbReference type="Pfam" id="PF14526"/>
    </source>
</evidence>
<dbReference type="Pfam" id="PF14526">
    <property type="entry name" value="Cass2"/>
    <property type="match status" value="1"/>
</dbReference>
<sequence length="165" mass="19643">MEVKSFDIFGIAVKHSKGEDKEYNLVESMKRYMENYLNTEVYRNFYLVQVYPEDFLSGENQRFVTFLGVRTKDNPANKHLTKLSIPYSKGYAYTFNEKNSTKSIDEMYEEIYEELEKKGITLNPNYDFEIWRNAGDIMMYFPVESENIAFPKLMSLHTFLMDYND</sequence>
<organism evidence="2 3">
    <name type="scientific">Cytobacillus horneckiae</name>
    <dbReference type="NCBI Taxonomy" id="549687"/>
    <lineage>
        <taxon>Bacteria</taxon>
        <taxon>Bacillati</taxon>
        <taxon>Bacillota</taxon>
        <taxon>Bacilli</taxon>
        <taxon>Bacillales</taxon>
        <taxon>Bacillaceae</taxon>
        <taxon>Cytobacillus</taxon>
    </lineage>
</organism>
<dbReference type="Proteomes" id="UP000233343">
    <property type="component" value="Unassembled WGS sequence"/>
</dbReference>
<keyword evidence="3" id="KW-1185">Reference proteome</keyword>
<dbReference type="Gene3D" id="3.20.80.10">
    <property type="entry name" value="Regulatory factor, effector binding domain"/>
    <property type="match status" value="1"/>
</dbReference>
<dbReference type="InterPro" id="IPR029441">
    <property type="entry name" value="Cass2"/>
</dbReference>
<gene>
    <name evidence="2" type="ORF">CWS20_23125</name>
</gene>
<dbReference type="AlphaFoldDB" id="A0A2N0ZAS0"/>
<proteinExistence type="predicted"/>
<name>A0A2N0ZAS0_9BACI</name>